<dbReference type="Proteomes" id="UP000598971">
    <property type="component" value="Unassembled WGS sequence"/>
</dbReference>
<accession>A0A8J8FM14</accession>
<dbReference type="EMBL" id="WHPF01000014">
    <property type="protein sequence ID" value="NNV57339.1"/>
    <property type="molecule type" value="Genomic_DNA"/>
</dbReference>
<evidence type="ECO:0000313" key="3">
    <source>
        <dbReference type="Proteomes" id="UP000598971"/>
    </source>
</evidence>
<sequence length="153" mass="17244">MFSLFKKKAVDLLSQAEKELILQAIQATEKATSGEVRVYIETNCTYVDAMDRAVELFYNLQMDKTVYRNATLVYVALKDKQLAVFGDEGIYAKTGKEFWHEAVAHMLQHFNKSDYARGISAVVTEIGAALAHHFPYDAATDKNELPDEIVFGK</sequence>
<dbReference type="PANTHER" id="PTHR30373">
    <property type="entry name" value="UPF0603 PROTEIN YGCG"/>
    <property type="match status" value="1"/>
</dbReference>
<dbReference type="PANTHER" id="PTHR30373:SF8">
    <property type="entry name" value="BLL7265 PROTEIN"/>
    <property type="match status" value="1"/>
</dbReference>
<dbReference type="InterPro" id="IPR007621">
    <property type="entry name" value="TPM_dom"/>
</dbReference>
<comment type="caution">
    <text evidence="2">The sequence shown here is derived from an EMBL/GenBank/DDBJ whole genome shotgun (WGS) entry which is preliminary data.</text>
</comment>
<reference evidence="2" key="1">
    <citation type="submission" date="2019-10" db="EMBL/GenBank/DDBJ databases">
        <title>Draft genome sequence of Panacibacter sp. KCS-6.</title>
        <authorList>
            <person name="Yim K.J."/>
        </authorList>
    </citation>
    <scope>NUCLEOTIDE SEQUENCE</scope>
    <source>
        <strain evidence="2">KCS-6</strain>
    </source>
</reference>
<organism evidence="2 3">
    <name type="scientific">Limnovirga soli</name>
    <dbReference type="NCBI Taxonomy" id="2656915"/>
    <lineage>
        <taxon>Bacteria</taxon>
        <taxon>Pseudomonadati</taxon>
        <taxon>Bacteroidota</taxon>
        <taxon>Chitinophagia</taxon>
        <taxon>Chitinophagales</taxon>
        <taxon>Chitinophagaceae</taxon>
        <taxon>Limnovirga</taxon>
    </lineage>
</organism>
<evidence type="ECO:0000259" key="1">
    <source>
        <dbReference type="Pfam" id="PF04536"/>
    </source>
</evidence>
<keyword evidence="3" id="KW-1185">Reference proteome</keyword>
<gene>
    <name evidence="2" type="ORF">GD597_17840</name>
</gene>
<dbReference type="AlphaFoldDB" id="A0A8J8FM14"/>
<dbReference type="Pfam" id="PF04536">
    <property type="entry name" value="TPM_phosphatase"/>
    <property type="match status" value="1"/>
</dbReference>
<dbReference type="RefSeq" id="WP_171609286.1">
    <property type="nucleotide sequence ID" value="NZ_WHPF01000014.1"/>
</dbReference>
<name>A0A8J8FM14_9BACT</name>
<proteinExistence type="predicted"/>
<feature type="domain" description="TPM" evidence="1">
    <location>
        <begin position="11"/>
        <end position="128"/>
    </location>
</feature>
<evidence type="ECO:0000313" key="2">
    <source>
        <dbReference type="EMBL" id="NNV57339.1"/>
    </source>
</evidence>
<protein>
    <submittedName>
        <fullName evidence="2">TPM domain-containing protein</fullName>
    </submittedName>
</protein>
<dbReference type="Gene3D" id="3.10.310.50">
    <property type="match status" value="1"/>
</dbReference>